<comment type="caution">
    <text evidence="2">The sequence shown here is derived from an EMBL/GenBank/DDBJ whole genome shotgun (WGS) entry which is preliminary data.</text>
</comment>
<feature type="region of interest" description="Disordered" evidence="1">
    <location>
        <begin position="1"/>
        <end position="43"/>
    </location>
</feature>
<feature type="compositionally biased region" description="Basic and acidic residues" evidence="1">
    <location>
        <begin position="24"/>
        <end position="37"/>
    </location>
</feature>
<organism evidence="2 3">
    <name type="scientific">Eumeta variegata</name>
    <name type="common">Bagworm moth</name>
    <name type="synonym">Eumeta japonica</name>
    <dbReference type="NCBI Taxonomy" id="151549"/>
    <lineage>
        <taxon>Eukaryota</taxon>
        <taxon>Metazoa</taxon>
        <taxon>Ecdysozoa</taxon>
        <taxon>Arthropoda</taxon>
        <taxon>Hexapoda</taxon>
        <taxon>Insecta</taxon>
        <taxon>Pterygota</taxon>
        <taxon>Neoptera</taxon>
        <taxon>Endopterygota</taxon>
        <taxon>Lepidoptera</taxon>
        <taxon>Glossata</taxon>
        <taxon>Ditrysia</taxon>
        <taxon>Tineoidea</taxon>
        <taxon>Psychidae</taxon>
        <taxon>Oiketicinae</taxon>
        <taxon>Eumeta</taxon>
    </lineage>
</organism>
<accession>A0A4C1Z9X0</accession>
<dbReference type="EMBL" id="BGZK01001651">
    <property type="protein sequence ID" value="GBP83953.1"/>
    <property type="molecule type" value="Genomic_DNA"/>
</dbReference>
<evidence type="ECO:0000313" key="3">
    <source>
        <dbReference type="Proteomes" id="UP000299102"/>
    </source>
</evidence>
<proteinExistence type="predicted"/>
<evidence type="ECO:0000256" key="1">
    <source>
        <dbReference type="SAM" id="MobiDB-lite"/>
    </source>
</evidence>
<reference evidence="2 3" key="1">
    <citation type="journal article" date="2019" name="Commun. Biol.">
        <title>The bagworm genome reveals a unique fibroin gene that provides high tensile strength.</title>
        <authorList>
            <person name="Kono N."/>
            <person name="Nakamura H."/>
            <person name="Ohtoshi R."/>
            <person name="Tomita M."/>
            <person name="Numata K."/>
            <person name="Arakawa K."/>
        </authorList>
    </citation>
    <scope>NUCLEOTIDE SEQUENCE [LARGE SCALE GENOMIC DNA]</scope>
</reference>
<sequence>MSLLGWRTSMGGGGAGGTHSLSRNRAELPEHRPPRKLDCKKKKAPAAGGVWTWRITAVESDTSLVELITVPRAKWQTHHRFNLPSLRDSITWKSVVSAYPSGTKNLDVESILDQSEIVASSSERAQGVRSGAGAGALAGQPAGSVGSSSARGCRCTRGAGAAAAKKSRDTA</sequence>
<keyword evidence="3" id="KW-1185">Reference proteome</keyword>
<feature type="compositionally biased region" description="Low complexity" evidence="1">
    <location>
        <begin position="137"/>
        <end position="164"/>
    </location>
</feature>
<dbReference type="Proteomes" id="UP000299102">
    <property type="component" value="Unassembled WGS sequence"/>
</dbReference>
<evidence type="ECO:0000313" key="2">
    <source>
        <dbReference type="EMBL" id="GBP83953.1"/>
    </source>
</evidence>
<dbReference type="AlphaFoldDB" id="A0A4C1Z9X0"/>
<gene>
    <name evidence="2" type="ORF">EVAR_62395_1</name>
</gene>
<feature type="region of interest" description="Disordered" evidence="1">
    <location>
        <begin position="130"/>
        <end position="171"/>
    </location>
</feature>
<name>A0A4C1Z9X0_EUMVA</name>
<protein>
    <submittedName>
        <fullName evidence="2">Uncharacterized protein</fullName>
    </submittedName>
</protein>